<dbReference type="OrthoDB" id="16520at2759"/>
<comment type="subcellular location">
    <subcellularLocation>
        <location evidence="4">Secreted</location>
    </subcellularLocation>
    <subcellularLocation>
        <location evidence="3">Vacuole membrane</location>
        <topology evidence="3">Single-pass type II membrane protein</topology>
    </subcellularLocation>
</comment>
<dbReference type="FunFam" id="3.40.50.1820:FF:000003">
    <property type="entry name" value="Dipeptidyl peptidase 4"/>
    <property type="match status" value="1"/>
</dbReference>
<keyword evidence="8" id="KW-0031">Aminopeptidase</keyword>
<keyword evidence="14" id="KW-0720">Serine protease</keyword>
<dbReference type="GeneID" id="72066369"/>
<comment type="function">
    <text evidence="2">Type IV dipeptidyl-peptidase which removes N-terminal dipeptides sequentially from polypeptides having unsubstituted N-termini provided that the penultimate residue is proline.</text>
</comment>
<keyword evidence="12 17" id="KW-0732">Signal</keyword>
<dbReference type="RefSeq" id="XP_047841606.1">
    <property type="nucleotide sequence ID" value="XM_047985629.1"/>
</dbReference>
<reference evidence="20" key="1">
    <citation type="submission" date="2021-11" db="EMBL/GenBank/DDBJ databases">
        <title>Purpureocillium_takamizusanense_genome.</title>
        <authorList>
            <person name="Nguyen N.-H."/>
        </authorList>
    </citation>
    <scope>NUCLEOTIDE SEQUENCE</scope>
    <source>
        <strain evidence="20">PT3</strain>
    </source>
</reference>
<feature type="domain" description="Peptidase S9 prolyl oligopeptidase catalytic" evidence="18">
    <location>
        <begin position="583"/>
        <end position="768"/>
    </location>
</feature>
<dbReference type="SUPFAM" id="SSF53474">
    <property type="entry name" value="alpha/beta-Hydrolases"/>
    <property type="match status" value="1"/>
</dbReference>
<dbReference type="SUPFAM" id="SSF82171">
    <property type="entry name" value="DPP6 N-terminal domain-like"/>
    <property type="match status" value="1"/>
</dbReference>
<dbReference type="InterPro" id="IPR029058">
    <property type="entry name" value="AB_hydrolase_fold"/>
</dbReference>
<protein>
    <recommendedName>
        <fullName evidence="7">Probable dipeptidyl-aminopeptidase B</fullName>
        <ecNumber evidence="6">3.4.14.5</ecNumber>
    </recommendedName>
    <alternativeName>
        <fullName evidence="16">Dipeptidyl peptidase IV</fullName>
    </alternativeName>
</protein>
<evidence type="ECO:0000256" key="9">
    <source>
        <dbReference type="ARBA" id="ARBA00022525"/>
    </source>
</evidence>
<dbReference type="Pfam" id="PF00326">
    <property type="entry name" value="Peptidase_S9"/>
    <property type="match status" value="1"/>
</dbReference>
<feature type="domain" description="Dipeptidylpeptidase IV N-terminal" evidence="19">
    <location>
        <begin position="118"/>
        <end position="487"/>
    </location>
</feature>
<dbReference type="GO" id="GO:0008236">
    <property type="term" value="F:serine-type peptidase activity"/>
    <property type="evidence" value="ECO:0007669"/>
    <property type="project" value="UniProtKB-KW"/>
</dbReference>
<evidence type="ECO:0000256" key="7">
    <source>
        <dbReference type="ARBA" id="ARBA00014118"/>
    </source>
</evidence>
<evidence type="ECO:0000256" key="6">
    <source>
        <dbReference type="ARBA" id="ARBA00012062"/>
    </source>
</evidence>
<evidence type="ECO:0000313" key="21">
    <source>
        <dbReference type="Proteomes" id="UP000829364"/>
    </source>
</evidence>
<comment type="similarity">
    <text evidence="5">Belongs to the peptidase S9B family.</text>
</comment>
<evidence type="ECO:0000256" key="13">
    <source>
        <dbReference type="ARBA" id="ARBA00022801"/>
    </source>
</evidence>
<evidence type="ECO:0000256" key="15">
    <source>
        <dbReference type="ARBA" id="ARBA00023180"/>
    </source>
</evidence>
<dbReference type="GO" id="GO:0004177">
    <property type="term" value="F:aminopeptidase activity"/>
    <property type="evidence" value="ECO:0007669"/>
    <property type="project" value="UniProtKB-KW"/>
</dbReference>
<keyword evidence="21" id="KW-1185">Reference proteome</keyword>
<evidence type="ECO:0000313" key="20">
    <source>
        <dbReference type="EMBL" id="UNI18125.1"/>
    </source>
</evidence>
<evidence type="ECO:0000256" key="17">
    <source>
        <dbReference type="SAM" id="SignalP"/>
    </source>
</evidence>
<evidence type="ECO:0000259" key="18">
    <source>
        <dbReference type="Pfam" id="PF00326"/>
    </source>
</evidence>
<keyword evidence="11" id="KW-0645">Protease</keyword>
<evidence type="ECO:0000256" key="16">
    <source>
        <dbReference type="ARBA" id="ARBA00030567"/>
    </source>
</evidence>
<evidence type="ECO:0000256" key="8">
    <source>
        <dbReference type="ARBA" id="ARBA00022438"/>
    </source>
</evidence>
<dbReference type="InterPro" id="IPR050278">
    <property type="entry name" value="Serine_Prot_S9B/DPPIV"/>
</dbReference>
<dbReference type="Proteomes" id="UP000829364">
    <property type="component" value="Chromosome 3"/>
</dbReference>
<evidence type="ECO:0000256" key="11">
    <source>
        <dbReference type="ARBA" id="ARBA00022670"/>
    </source>
</evidence>
<organism evidence="20 21">
    <name type="scientific">Purpureocillium takamizusanense</name>
    <dbReference type="NCBI Taxonomy" id="2060973"/>
    <lineage>
        <taxon>Eukaryota</taxon>
        <taxon>Fungi</taxon>
        <taxon>Dikarya</taxon>
        <taxon>Ascomycota</taxon>
        <taxon>Pezizomycotina</taxon>
        <taxon>Sordariomycetes</taxon>
        <taxon>Hypocreomycetidae</taxon>
        <taxon>Hypocreales</taxon>
        <taxon>Ophiocordycipitaceae</taxon>
        <taxon>Purpureocillium</taxon>
    </lineage>
</organism>
<dbReference type="EMBL" id="CP086356">
    <property type="protein sequence ID" value="UNI18125.1"/>
    <property type="molecule type" value="Genomic_DNA"/>
</dbReference>
<dbReference type="KEGG" id="ptkz:JDV02_004415"/>
<dbReference type="PANTHER" id="PTHR11731:SF162">
    <property type="entry name" value="DIPEPTIDYL PEPTIDASE 4-RELATED"/>
    <property type="match status" value="1"/>
</dbReference>
<sequence>MLVSLGKGAAALLSLASWAAILHGGVVGVGAIEPPRHPHQPTGNGERLLTYNETVTTRKIRPSSISVRWTATGDDGQYITTNDKGDLVLDNIATNASSVFVPASSLPNGTREYWIRHDSRALLVAANATKQYRHSYFADYYILDVASGSKTPLVEDQAGDIQYAVQAPRGNAIAFVRGNNLYLRDGDGKGGGKGNVTQITSNGGPDMFNGVPDWVYEEEILGDRFALWFSPDAKYVAYLSFNETGVQTFTIPYYMAGKKVAPPYPRELELRYPKVGSKNPTVEFNVLDVEAKKSRAVPIDAFPKDEAIVGEVAWVTEGHSSVIYRAFNRVQDLSKHVVVDPKTGASKVVRERDGTDGWLENTLAMQYVGRIKGACNRTYYVDLSDESGWQHVYLYPTDSGGSNSKPIQLTSGDWEVLSILHVDAKRSLVYYVATTRHSTERHVYSVSWATKKVTPLVDDGVSATWTATFSSQGGYYILTYSGPDVPYQELYASNRTDRPLRTLVDNKGVYKVIDEYSLPNITYLELRHPDGFSLNVRQTLPPNFDPSKKYPVLFNPYGGPNSQQVIKEFQAYGWNAYIASEPELRFITYVVDNRGTGSKGRKFRSAVTGHLGRLEPQDQIWAARQLIASNAFIDAEHVGMWGWSFGGYLTAKTMEADSGVFTFGLSTAPVSDWRFYDSMYTERYMKTLAGNAAGYDETAVRKTDGFKKVAGVFSLMHGTGDDNVHFQNAAALVDVLVGGGVSPDKFRMMAFTDSDHGISYNGATAFLYKFLTARLWDEVQRKSGKGLVHQWSKKTVVDIAGEGK</sequence>
<dbReference type="GO" id="GO:0008239">
    <property type="term" value="F:dipeptidyl-peptidase activity"/>
    <property type="evidence" value="ECO:0007669"/>
    <property type="project" value="UniProtKB-EC"/>
</dbReference>
<keyword evidence="13 20" id="KW-0378">Hydrolase</keyword>
<dbReference type="EC" id="3.4.14.5" evidence="6"/>
<proteinExistence type="inferred from homology"/>
<evidence type="ECO:0000256" key="14">
    <source>
        <dbReference type="ARBA" id="ARBA00022825"/>
    </source>
</evidence>
<comment type="catalytic activity">
    <reaction evidence="1">
        <text>Release of an N-terminal dipeptide, Xaa-Yaa-|-Zaa-, from a polypeptide, preferentially when Yaa is Pro, provided Zaa is neither Pro nor hydroxyproline.</text>
        <dbReference type="EC" id="3.4.14.5"/>
    </reaction>
</comment>
<dbReference type="InterPro" id="IPR002469">
    <property type="entry name" value="Peptidase_S9B_N"/>
</dbReference>
<accession>A0A9Q8V9D3</accession>
<dbReference type="InterPro" id="IPR001375">
    <property type="entry name" value="Peptidase_S9_cat"/>
</dbReference>
<dbReference type="GO" id="GO:0005774">
    <property type="term" value="C:vacuolar membrane"/>
    <property type="evidence" value="ECO:0007669"/>
    <property type="project" value="UniProtKB-SubCell"/>
</dbReference>
<dbReference type="GO" id="GO:0005576">
    <property type="term" value="C:extracellular region"/>
    <property type="evidence" value="ECO:0007669"/>
    <property type="project" value="UniProtKB-SubCell"/>
</dbReference>
<gene>
    <name evidence="20" type="primary">dpp4</name>
    <name evidence="20" type="ORF">JDV02_004415</name>
</gene>
<keyword evidence="9" id="KW-0964">Secreted</keyword>
<keyword evidence="10" id="KW-0926">Vacuole</keyword>
<evidence type="ECO:0000256" key="12">
    <source>
        <dbReference type="ARBA" id="ARBA00022729"/>
    </source>
</evidence>
<name>A0A9Q8V9D3_9HYPO</name>
<evidence type="ECO:0000256" key="5">
    <source>
        <dbReference type="ARBA" id="ARBA00006150"/>
    </source>
</evidence>
<evidence type="ECO:0000256" key="1">
    <source>
        <dbReference type="ARBA" id="ARBA00001257"/>
    </source>
</evidence>
<feature type="chain" id="PRO_5040248224" description="Probable dipeptidyl-aminopeptidase B" evidence="17">
    <location>
        <begin position="32"/>
        <end position="804"/>
    </location>
</feature>
<feature type="signal peptide" evidence="17">
    <location>
        <begin position="1"/>
        <end position="31"/>
    </location>
</feature>
<keyword evidence="15" id="KW-0325">Glycoprotein</keyword>
<dbReference type="Pfam" id="PF00930">
    <property type="entry name" value="DPPIV_N"/>
    <property type="match status" value="1"/>
</dbReference>
<dbReference type="GO" id="GO:0005886">
    <property type="term" value="C:plasma membrane"/>
    <property type="evidence" value="ECO:0007669"/>
    <property type="project" value="TreeGrafter"/>
</dbReference>
<evidence type="ECO:0000256" key="10">
    <source>
        <dbReference type="ARBA" id="ARBA00022554"/>
    </source>
</evidence>
<evidence type="ECO:0000256" key="3">
    <source>
        <dbReference type="ARBA" id="ARBA00004576"/>
    </source>
</evidence>
<dbReference type="PANTHER" id="PTHR11731">
    <property type="entry name" value="PROTEASE FAMILY S9B,C DIPEPTIDYL-PEPTIDASE IV-RELATED"/>
    <property type="match status" value="1"/>
</dbReference>
<evidence type="ECO:0000259" key="19">
    <source>
        <dbReference type="Pfam" id="PF00930"/>
    </source>
</evidence>
<dbReference type="Gene3D" id="2.140.10.30">
    <property type="entry name" value="Dipeptidylpeptidase IV, N-terminal domain"/>
    <property type="match status" value="1"/>
</dbReference>
<dbReference type="GO" id="GO:0006508">
    <property type="term" value="P:proteolysis"/>
    <property type="evidence" value="ECO:0007669"/>
    <property type="project" value="UniProtKB-KW"/>
</dbReference>
<evidence type="ECO:0000256" key="2">
    <source>
        <dbReference type="ARBA" id="ARBA00002218"/>
    </source>
</evidence>
<evidence type="ECO:0000256" key="4">
    <source>
        <dbReference type="ARBA" id="ARBA00004613"/>
    </source>
</evidence>
<dbReference type="Gene3D" id="3.40.50.1820">
    <property type="entry name" value="alpha/beta hydrolase"/>
    <property type="match status" value="1"/>
</dbReference>
<dbReference type="AlphaFoldDB" id="A0A9Q8V9D3"/>